<feature type="region of interest" description="Disordered" evidence="7">
    <location>
        <begin position="1"/>
        <end position="62"/>
    </location>
</feature>
<evidence type="ECO:0000256" key="7">
    <source>
        <dbReference type="SAM" id="MobiDB-lite"/>
    </source>
</evidence>
<reference evidence="8 9" key="2">
    <citation type="journal article" date="2012" name="Open Biol.">
        <title>Characteristics of nucleosomes and linker DNA regions on the genome of the basidiomycete Mixia osmundae revealed by mono- and dinucleosome mapping.</title>
        <authorList>
            <person name="Nishida H."/>
            <person name="Kondo S."/>
            <person name="Matsumoto T."/>
            <person name="Suzuki Y."/>
            <person name="Yoshikawa H."/>
            <person name="Taylor T.D."/>
            <person name="Sugiyama J."/>
        </authorList>
    </citation>
    <scope>NUCLEOTIDE SEQUENCE [LARGE SCALE GENOMIC DNA]</scope>
    <source>
        <strain evidence="9">CBS 9802 / IAM 14324 / JCM 22182 / KY 12970</strain>
    </source>
</reference>
<comment type="subunit">
    <text evidence="6">Heterotrimer.</text>
</comment>
<dbReference type="PRINTS" id="PR00616">
    <property type="entry name" value="CCAATSUBUNTB"/>
</dbReference>
<sequence>MVKRKPKSAQPRTNDGQETGSANTYTNPRATLQRISRSNSLSAYESAMQDQASLDGSGTFPFAEEEHLLPPSVALNAPFDSETLQSQFLANADYGHEPASSAQPADEYLRSAEQQPAQQQQTVSTAAEAPQPRLVNAKQFNRIVKRRETRQRLQALGRVAQERNQKYMYESRHKHAMRRARGPGGRFLTIEERRAQEAQDALAHELLDDTME</sequence>
<dbReference type="EMBL" id="BABT02000112">
    <property type="protein sequence ID" value="GAA97130.1"/>
    <property type="molecule type" value="Genomic_DNA"/>
</dbReference>
<dbReference type="HOGENOM" id="CLU_1299995_0_0_1"/>
<keyword evidence="2 6" id="KW-0805">Transcription regulation</keyword>
<dbReference type="PANTHER" id="PTHR12632">
    <property type="entry name" value="TRANSCRIPTION FACTOR NF-Y ALPHA-RELATED"/>
    <property type="match status" value="1"/>
</dbReference>
<name>G7E2S0_MIXOS</name>
<keyword evidence="3 6" id="KW-0238">DNA-binding</keyword>
<evidence type="ECO:0000256" key="2">
    <source>
        <dbReference type="ARBA" id="ARBA00023015"/>
    </source>
</evidence>
<evidence type="ECO:0000256" key="4">
    <source>
        <dbReference type="ARBA" id="ARBA00023163"/>
    </source>
</evidence>
<dbReference type="RefSeq" id="XP_014568379.1">
    <property type="nucleotide sequence ID" value="XM_014712893.1"/>
</dbReference>
<comment type="caution">
    <text evidence="8">The sequence shown here is derived from an EMBL/GenBank/DDBJ whole genome shotgun (WGS) entry which is preliminary data.</text>
</comment>
<dbReference type="STRING" id="764103.G7E2S0"/>
<keyword evidence="9" id="KW-1185">Reference proteome</keyword>
<dbReference type="Gene3D" id="6.10.250.2430">
    <property type="match status" value="1"/>
</dbReference>
<organism evidence="8 9">
    <name type="scientific">Mixia osmundae (strain CBS 9802 / IAM 14324 / JCM 22182 / KY 12970)</name>
    <dbReference type="NCBI Taxonomy" id="764103"/>
    <lineage>
        <taxon>Eukaryota</taxon>
        <taxon>Fungi</taxon>
        <taxon>Dikarya</taxon>
        <taxon>Basidiomycota</taxon>
        <taxon>Pucciniomycotina</taxon>
        <taxon>Mixiomycetes</taxon>
        <taxon>Mixiales</taxon>
        <taxon>Mixiaceae</taxon>
        <taxon>Mixia</taxon>
    </lineage>
</organism>
<evidence type="ECO:0000256" key="1">
    <source>
        <dbReference type="ARBA" id="ARBA00004123"/>
    </source>
</evidence>
<comment type="similarity">
    <text evidence="6">Belongs to the NFYA/HAP2 subunit family.</text>
</comment>
<dbReference type="OrthoDB" id="1097733at2759"/>
<reference evidence="8 9" key="1">
    <citation type="journal article" date="2011" name="J. Gen. Appl. Microbiol.">
        <title>Draft genome sequencing of the enigmatic basidiomycete Mixia osmundae.</title>
        <authorList>
            <person name="Nishida H."/>
            <person name="Nagatsuka Y."/>
            <person name="Sugiyama J."/>
        </authorList>
    </citation>
    <scope>NUCLEOTIDE SEQUENCE [LARGE SCALE GENOMIC DNA]</scope>
    <source>
        <strain evidence="9">CBS 9802 / IAM 14324 / JCM 22182 / KY 12970</strain>
    </source>
</reference>
<protein>
    <recommendedName>
        <fullName evidence="6">Transcriptional activator HAP2</fullName>
    </recommendedName>
</protein>
<feature type="compositionally biased region" description="Low complexity" evidence="7">
    <location>
        <begin position="111"/>
        <end position="129"/>
    </location>
</feature>
<feature type="compositionally biased region" description="Polar residues" evidence="7">
    <location>
        <begin position="10"/>
        <end position="56"/>
    </location>
</feature>
<evidence type="ECO:0000313" key="9">
    <source>
        <dbReference type="Proteomes" id="UP000009131"/>
    </source>
</evidence>
<dbReference type="GO" id="GO:0003700">
    <property type="term" value="F:DNA-binding transcription factor activity"/>
    <property type="evidence" value="ECO:0007669"/>
    <property type="project" value="UniProtKB-UniRule"/>
</dbReference>
<evidence type="ECO:0000256" key="3">
    <source>
        <dbReference type="ARBA" id="ARBA00023125"/>
    </source>
</evidence>
<feature type="region of interest" description="Disordered" evidence="7">
    <location>
        <begin position="95"/>
        <end position="130"/>
    </location>
</feature>
<comment type="subcellular location">
    <subcellularLocation>
        <location evidence="1 6">Nucleus</location>
    </subcellularLocation>
</comment>
<evidence type="ECO:0000256" key="5">
    <source>
        <dbReference type="ARBA" id="ARBA00023242"/>
    </source>
</evidence>
<keyword evidence="5 6" id="KW-0539">Nucleus</keyword>
<evidence type="ECO:0000313" key="8">
    <source>
        <dbReference type="EMBL" id="GAA97130.1"/>
    </source>
</evidence>
<keyword evidence="4 6" id="KW-0804">Transcription</keyword>
<dbReference type="InParanoid" id="G7E2S0"/>
<dbReference type="Proteomes" id="UP000009131">
    <property type="component" value="Unassembled WGS sequence"/>
</dbReference>
<gene>
    <name evidence="8" type="primary">Mo03805</name>
    <name evidence="8" type="ORF">E5Q_03805</name>
</gene>
<dbReference type="Pfam" id="PF02045">
    <property type="entry name" value="CBFB_NFYA"/>
    <property type="match status" value="1"/>
</dbReference>
<evidence type="ECO:0000256" key="6">
    <source>
        <dbReference type="RuleBase" id="RU367155"/>
    </source>
</evidence>
<accession>G7E2S0</accession>
<dbReference type="eggNOG" id="KOG1561">
    <property type="taxonomic scope" value="Eukaryota"/>
</dbReference>
<dbReference type="GO" id="GO:0003677">
    <property type="term" value="F:DNA binding"/>
    <property type="evidence" value="ECO:0007669"/>
    <property type="project" value="UniProtKB-KW"/>
</dbReference>
<dbReference type="AlphaFoldDB" id="G7E2S0"/>
<comment type="function">
    <text evidence="6">Component of the sequence-specific heterotrimeric transcription factor (NF-Y) which specifically recognizes a 5'-CCAAT-3' box motif found in the promoters of its target genes.</text>
</comment>
<dbReference type="GO" id="GO:0005634">
    <property type="term" value="C:nucleus"/>
    <property type="evidence" value="ECO:0007669"/>
    <property type="project" value="UniProtKB-SubCell"/>
</dbReference>
<dbReference type="SMART" id="SM00521">
    <property type="entry name" value="CBF"/>
    <property type="match status" value="1"/>
</dbReference>
<proteinExistence type="inferred from homology"/>
<dbReference type="InterPro" id="IPR001289">
    <property type="entry name" value="NFYA"/>
</dbReference>
<dbReference type="PROSITE" id="PS51152">
    <property type="entry name" value="NFYA_HAP2_2"/>
    <property type="match status" value="1"/>
</dbReference>